<dbReference type="EMBL" id="FN393075">
    <property type="protein sequence ID" value="CBK33717.1"/>
    <property type="molecule type" value="Genomic_DNA"/>
</dbReference>
<gene>
    <name evidence="2" type="ORF">EC1118_1J11_0980g</name>
</gene>
<organism evidence="2 3">
    <name type="scientific">Saccharomyces cerevisiae (strain Lalvin EC1118 / Prise de mousse)</name>
    <name type="common">Baker's yeast</name>
    <dbReference type="NCBI Taxonomy" id="643680"/>
    <lineage>
        <taxon>Eukaryota</taxon>
        <taxon>Fungi</taxon>
        <taxon>Dikarya</taxon>
        <taxon>Ascomycota</taxon>
        <taxon>Saccharomycotina</taxon>
        <taxon>Saccharomycetes</taxon>
        <taxon>Saccharomycetales</taxon>
        <taxon>Saccharomycetaceae</taxon>
        <taxon>Saccharomyces</taxon>
    </lineage>
</organism>
<name>D3UF53_YEAS8</name>
<proteinExistence type="predicted"/>
<dbReference type="Proteomes" id="UP000000286">
    <property type="component" value="Chromosome X"/>
</dbReference>
<reference evidence="2 3" key="1">
    <citation type="journal article" date="2009" name="Proc. Natl. Acad. Sci. U.S.A.">
        <title>Eukaryote-to-eukaryote gene transfer events revealed by the genome sequence of the wine yeast Saccharomyces cerevisiae EC1118.</title>
        <authorList>
            <person name="Novo M."/>
            <person name="Bigey F."/>
            <person name="Beyne E."/>
            <person name="Galeote V."/>
            <person name="Gavory F."/>
            <person name="Mallet S."/>
            <person name="Cambot B."/>
            <person name="Legras J.L."/>
            <person name="Wincker P."/>
            <person name="Casaregola S."/>
            <person name="Dequin S."/>
        </authorList>
    </citation>
    <scope>NUCLEOTIDE SEQUENCE [LARGE SCALE GENOMIC DNA]</scope>
    <source>
        <strain evidence="3">Lalvin EC1118 / Prise de mousse</strain>
    </source>
</reference>
<evidence type="ECO:0000313" key="2">
    <source>
        <dbReference type="EMBL" id="CBK33717.1"/>
    </source>
</evidence>
<dbReference type="HOGENOM" id="CLU_1939738_0_0_1"/>
<keyword evidence="1" id="KW-0472">Membrane</keyword>
<feature type="transmembrane region" description="Helical" evidence="1">
    <location>
        <begin position="111"/>
        <end position="129"/>
    </location>
</feature>
<feature type="transmembrane region" description="Helical" evidence="1">
    <location>
        <begin position="49"/>
        <end position="65"/>
    </location>
</feature>
<dbReference type="AlphaFoldDB" id="D3UF53"/>
<sequence length="130" mass="14870">MTMQKASKVNMEVRTTLVTMQATTMSIILALPLVVLIASTLVLSVKGRRIYLATSPIILLLLILFKKGQQARSINFTLSKNKSLFCLTFLNYPFHFITAWCHNDILNKYEFCLFLIFLIRIVITINKVTL</sequence>
<evidence type="ECO:0000256" key="1">
    <source>
        <dbReference type="SAM" id="Phobius"/>
    </source>
</evidence>
<protein>
    <submittedName>
        <fullName evidence="2">Irc9p</fullName>
    </submittedName>
</protein>
<keyword evidence="1" id="KW-0812">Transmembrane</keyword>
<accession>D3UF53</accession>
<keyword evidence="1" id="KW-1133">Transmembrane helix</keyword>
<evidence type="ECO:0000313" key="3">
    <source>
        <dbReference type="Proteomes" id="UP000000286"/>
    </source>
</evidence>
<feature type="transmembrane region" description="Helical" evidence="1">
    <location>
        <begin position="21"/>
        <end position="43"/>
    </location>
</feature>